<keyword evidence="2" id="KW-0812">Transmembrane</keyword>
<protein>
    <recommendedName>
        <fullName evidence="5">Membrane protein (TIGR02234 family)</fullName>
    </recommendedName>
</protein>
<evidence type="ECO:0000313" key="3">
    <source>
        <dbReference type="EMBL" id="QCY47448.1"/>
    </source>
</evidence>
<dbReference type="AlphaFoldDB" id="A0A5B7WTV2"/>
<evidence type="ECO:0008006" key="5">
    <source>
        <dbReference type="Google" id="ProtNLM"/>
    </source>
</evidence>
<gene>
    <name evidence="3" type="ORF">GcLGCM259_1725</name>
</gene>
<keyword evidence="2" id="KW-1133">Transmembrane helix</keyword>
<name>A0A5B7WTV2_9MICC</name>
<keyword evidence="4" id="KW-1185">Reference proteome</keyword>
<dbReference type="InterPro" id="IPR019051">
    <property type="entry name" value="Trp_biosyn_TM_oprn/chp"/>
</dbReference>
<proteinExistence type="predicted"/>
<dbReference type="KEGG" id="gcr:GcLGCM259_1725"/>
<evidence type="ECO:0000256" key="2">
    <source>
        <dbReference type="SAM" id="Phobius"/>
    </source>
</evidence>
<evidence type="ECO:0000256" key="1">
    <source>
        <dbReference type="SAM" id="MobiDB-lite"/>
    </source>
</evidence>
<dbReference type="Proteomes" id="UP000307000">
    <property type="component" value="Chromosome"/>
</dbReference>
<dbReference type="RefSeq" id="WP_138177887.1">
    <property type="nucleotide sequence ID" value="NZ_BAAAGL010000016.1"/>
</dbReference>
<organism evidence="3 4">
    <name type="scientific">Glutamicibacter creatinolyticus</name>
    <dbReference type="NCBI Taxonomy" id="162496"/>
    <lineage>
        <taxon>Bacteria</taxon>
        <taxon>Bacillati</taxon>
        <taxon>Actinomycetota</taxon>
        <taxon>Actinomycetes</taxon>
        <taxon>Micrococcales</taxon>
        <taxon>Micrococcaceae</taxon>
        <taxon>Glutamicibacter</taxon>
    </lineage>
</organism>
<feature type="transmembrane region" description="Helical" evidence="2">
    <location>
        <begin position="128"/>
        <end position="152"/>
    </location>
</feature>
<reference evidence="3 4" key="1">
    <citation type="submission" date="2018-12" db="EMBL/GenBank/DDBJ databases">
        <title>Complete Genome Sequence of Glutamicibacter creatinolyticus strain LGCM259,isolated from an abscess of a 12-year-old mare in Italy.</title>
        <authorList>
            <person name="Santos R.G."/>
            <person name="Silva A.L."/>
            <person name="Seyffert N."/>
            <person name="Castro T.L.P."/>
            <person name="Attili A.R."/>
            <person name="Rifici C."/>
            <person name="Mazzullo G."/>
            <person name="Brenig B."/>
            <person name="Venanzi F."/>
            <person name="Azevedo V."/>
        </authorList>
    </citation>
    <scope>NUCLEOTIDE SEQUENCE [LARGE SCALE GENOMIC DNA]</scope>
    <source>
        <strain evidence="3 4">LGCM 259</strain>
    </source>
</reference>
<evidence type="ECO:0000313" key="4">
    <source>
        <dbReference type="Proteomes" id="UP000307000"/>
    </source>
</evidence>
<feature type="transmembrane region" description="Helical" evidence="2">
    <location>
        <begin position="49"/>
        <end position="72"/>
    </location>
</feature>
<dbReference type="Pfam" id="PF09534">
    <property type="entry name" value="Trp_oprn_chp"/>
    <property type="match status" value="1"/>
</dbReference>
<dbReference type="EMBL" id="CP034412">
    <property type="protein sequence ID" value="QCY47448.1"/>
    <property type="molecule type" value="Genomic_DNA"/>
</dbReference>
<feature type="region of interest" description="Disordered" evidence="1">
    <location>
        <begin position="162"/>
        <end position="196"/>
    </location>
</feature>
<keyword evidence="2" id="KW-0472">Membrane</keyword>
<feature type="transmembrane region" description="Helical" evidence="2">
    <location>
        <begin position="79"/>
        <end position="97"/>
    </location>
</feature>
<sequence>MMRKMLSLRNVALFGVVAAGLGLWAATRTWVLVDVQATTVQVPQIVVDGSQAAPAVTALCVVVLAAALALLIGGKVVRYIIGAISVLAGAGVISAGLNGALNPQGAAAGAVAEATGLKDIVADYQVSAWPMVVAVAGALIVLQGICVLLAAGHWSKTTKYDRVRSEAQPTGESPRNDRISDWEQLSAGDDPTESGR</sequence>
<accession>A0A5B7WTV2</accession>